<dbReference type="NCBIfam" id="NF008425">
    <property type="entry name" value="PRK11259.1"/>
    <property type="match status" value="1"/>
</dbReference>
<dbReference type="InterPro" id="IPR045170">
    <property type="entry name" value="MTOX"/>
</dbReference>
<organism evidence="6">
    <name type="scientific">marine sediment metagenome</name>
    <dbReference type="NCBI Taxonomy" id="412755"/>
    <lineage>
        <taxon>unclassified sequences</taxon>
        <taxon>metagenomes</taxon>
        <taxon>ecological metagenomes</taxon>
    </lineage>
</organism>
<evidence type="ECO:0000256" key="2">
    <source>
        <dbReference type="ARBA" id="ARBA00022630"/>
    </source>
</evidence>
<evidence type="ECO:0000256" key="1">
    <source>
        <dbReference type="ARBA" id="ARBA00001974"/>
    </source>
</evidence>
<gene>
    <name evidence="6" type="ORF">LCGC14_0309290</name>
</gene>
<dbReference type="GO" id="GO:0050660">
    <property type="term" value="F:flavin adenine dinucleotide binding"/>
    <property type="evidence" value="ECO:0007669"/>
    <property type="project" value="InterPro"/>
</dbReference>
<dbReference type="AlphaFoldDB" id="A0A0F9U5D6"/>
<keyword evidence="2" id="KW-0285">Flavoprotein</keyword>
<accession>A0A0F9U5D6</accession>
<dbReference type="SUPFAM" id="SSF51905">
    <property type="entry name" value="FAD/NAD(P)-binding domain"/>
    <property type="match status" value="1"/>
</dbReference>
<evidence type="ECO:0000256" key="4">
    <source>
        <dbReference type="ARBA" id="ARBA00023002"/>
    </source>
</evidence>
<dbReference type="InterPro" id="IPR036188">
    <property type="entry name" value="FAD/NAD-bd_sf"/>
</dbReference>
<evidence type="ECO:0000256" key="3">
    <source>
        <dbReference type="ARBA" id="ARBA00022827"/>
    </source>
</evidence>
<protein>
    <recommendedName>
        <fullName evidence="5">FAD dependent oxidoreductase domain-containing protein</fullName>
    </recommendedName>
</protein>
<dbReference type="InterPro" id="IPR006076">
    <property type="entry name" value="FAD-dep_OxRdtase"/>
</dbReference>
<evidence type="ECO:0000313" key="6">
    <source>
        <dbReference type="EMBL" id="KKN82507.1"/>
    </source>
</evidence>
<evidence type="ECO:0000259" key="5">
    <source>
        <dbReference type="Pfam" id="PF01266"/>
    </source>
</evidence>
<proteinExistence type="predicted"/>
<dbReference type="Gene3D" id="3.50.50.60">
    <property type="entry name" value="FAD/NAD(P)-binding domain"/>
    <property type="match status" value="1"/>
</dbReference>
<dbReference type="PANTHER" id="PTHR10961">
    <property type="entry name" value="PEROXISOMAL SARCOSINE OXIDASE"/>
    <property type="match status" value="1"/>
</dbReference>
<sequence>MDFDVAVVGMGAMGSAILYQLSKLGVRCVGIDRHNPPHAFGSSHGDTRITRQAVGEGDNYVPFVKASHEIWRELERETGQSLLIECGALVLAAAGGKAPHHGKGNFVERTRLAAERFGIPHEMLDAGSINARFPHMVGLRGDEIGYFEPGGGYVRPEGCISAHLTMARKNGAAIKTKTVVRSVTRSSGAAVIETDTGSITAEKVVVAAGAWTPGLLGEKFPRILSISRQVLYWFEMEESAAASPDWPVAIWMHGAGEEDYFYSFPPQEGEHTVKVATEHYAENTDVDSIRRDVTDGESAAMFETHVKGRLAGVSPRVARTATCLYSTTPDRGFVLDDLQDASGTFVVSACSGHGFKHSAGIGLAVAGAIAGRSADFDLSPFSIARFG</sequence>
<reference evidence="6" key="1">
    <citation type="journal article" date="2015" name="Nature">
        <title>Complex archaea that bridge the gap between prokaryotes and eukaryotes.</title>
        <authorList>
            <person name="Spang A."/>
            <person name="Saw J.H."/>
            <person name="Jorgensen S.L."/>
            <person name="Zaremba-Niedzwiedzka K."/>
            <person name="Martijn J."/>
            <person name="Lind A.E."/>
            <person name="van Eijk R."/>
            <person name="Schleper C."/>
            <person name="Guy L."/>
            <person name="Ettema T.J."/>
        </authorList>
    </citation>
    <scope>NUCLEOTIDE SEQUENCE</scope>
</reference>
<dbReference type="GO" id="GO:0008115">
    <property type="term" value="F:sarcosine oxidase activity"/>
    <property type="evidence" value="ECO:0007669"/>
    <property type="project" value="TreeGrafter"/>
</dbReference>
<feature type="domain" description="FAD dependent oxidoreductase" evidence="5">
    <location>
        <begin position="4"/>
        <end position="366"/>
    </location>
</feature>
<dbReference type="Gene3D" id="3.30.9.10">
    <property type="entry name" value="D-Amino Acid Oxidase, subunit A, domain 2"/>
    <property type="match status" value="1"/>
</dbReference>
<name>A0A0F9U5D6_9ZZZZ</name>
<dbReference type="Pfam" id="PF01266">
    <property type="entry name" value="DAO"/>
    <property type="match status" value="1"/>
</dbReference>
<dbReference type="SUPFAM" id="SSF54373">
    <property type="entry name" value="FAD-linked reductases, C-terminal domain"/>
    <property type="match status" value="1"/>
</dbReference>
<dbReference type="PANTHER" id="PTHR10961:SF7">
    <property type="entry name" value="FAD DEPENDENT OXIDOREDUCTASE DOMAIN-CONTAINING PROTEIN"/>
    <property type="match status" value="1"/>
</dbReference>
<dbReference type="EMBL" id="LAZR01000200">
    <property type="protein sequence ID" value="KKN82507.1"/>
    <property type="molecule type" value="Genomic_DNA"/>
</dbReference>
<keyword evidence="3" id="KW-0274">FAD</keyword>
<keyword evidence="4" id="KW-0560">Oxidoreductase</keyword>
<comment type="cofactor">
    <cofactor evidence="1">
        <name>FAD</name>
        <dbReference type="ChEBI" id="CHEBI:57692"/>
    </cofactor>
</comment>
<comment type="caution">
    <text evidence="6">The sequence shown here is derived from an EMBL/GenBank/DDBJ whole genome shotgun (WGS) entry which is preliminary data.</text>
</comment>